<dbReference type="AlphaFoldDB" id="A0A939PIX9"/>
<feature type="domain" description="DUF7825" evidence="2">
    <location>
        <begin position="680"/>
        <end position="792"/>
    </location>
</feature>
<dbReference type="Proteomes" id="UP000669179">
    <property type="component" value="Unassembled WGS sequence"/>
</dbReference>
<evidence type="ECO:0008006" key="5">
    <source>
        <dbReference type="Google" id="ProtNLM"/>
    </source>
</evidence>
<proteinExistence type="predicted"/>
<evidence type="ECO:0000259" key="2">
    <source>
        <dbReference type="Pfam" id="PF25149"/>
    </source>
</evidence>
<dbReference type="RefSeq" id="WP_208261273.1">
    <property type="nucleotide sequence ID" value="NZ_JAGEOJ010000019.1"/>
</dbReference>
<sequence length="873" mass="93966">MTTWDDIRAEIKRGRAHQLAALVGELDEATRHTVAKELPGYLKELLSASNGGFWGDTGRGCAAAFRVVGAGCIPGATAVASWLCRRDLGFGSDKGHARLVVTAVQHRPPAWRADVARRVAARLRAADPWRDAGRWYVADLLAHDAGEGLPEDEAYFVGWVRWTTPYPDLNEEPYLDSLLPRLFEVQGAGLVLDPGTERDDPWIEMLLHLVAVHRIDRTMLLDGCVRRFLRGGTIQDLRWYVYLHDALTPSVPEAIDRARDYLRLLPVAPGRVAELALAELRRIDEAGALEEVTFREAAEALLFRPEKKLVRATLTWIDRTAAARVDASLTALTIAFEQDSLDLQERAARIVAKLAPQATASAREIVRNAAAGLPAEARERLAAAFGEISAPVSTTPGPGLPPPPAPAPRDLPPISSLPELTEEVAARLRGEIGWADGERVLAGIVEFAHRDPQATSEAMRRIAPHAAPWLLHDHDPLDQDPTSWLMAALRPLVQPTAGPPPFEHEPLSPDQAGPAPDVVLWTRMREICAAVGRTPALLSTPTLSTGHIDPAVLLERLERLEAAGISPAQSDLDQALMRLPREPGADIIRRARRLQSPAGALATAWLTGGGLPDPDVTCSFHSIPRKTWNYSAWERSYVDRVLPVIVAPDEGGLATPLLRYPAEGLWKVLDPEGFHISYAFSWWPSLLPSHREVIAAHLLLPLADRTESRDGQGAVLLALAEGEGPAGQAMATALALGLTAKRTEERAGATDAVITLCARRQLPATDLGTAIATLVDSGQAKLNRVSSALTETARAGAYADVLAVTAAALPTLLPAPGERSPTGLAELLALAAESAQNTGTRPEIKGLAGLATRGGSSRLVREAARLHNILTSA</sequence>
<dbReference type="InterPro" id="IPR056726">
    <property type="entry name" value="DUF7824"/>
</dbReference>
<evidence type="ECO:0000313" key="3">
    <source>
        <dbReference type="EMBL" id="MBO2453260.1"/>
    </source>
</evidence>
<accession>A0A939PIX9</accession>
<dbReference type="InterPro" id="IPR056727">
    <property type="entry name" value="DUF7825"/>
</dbReference>
<feature type="domain" description="DUF7824" evidence="1">
    <location>
        <begin position="537"/>
        <end position="595"/>
    </location>
</feature>
<comment type="caution">
    <text evidence="3">The sequence shown here is derived from an EMBL/GenBank/DDBJ whole genome shotgun (WGS) entry which is preliminary data.</text>
</comment>
<dbReference type="EMBL" id="JAGEOJ010000019">
    <property type="protein sequence ID" value="MBO2453260.1"/>
    <property type="molecule type" value="Genomic_DNA"/>
</dbReference>
<name>A0A939PIX9_9ACTN</name>
<dbReference type="Pfam" id="PF25148">
    <property type="entry name" value="DUF7824"/>
    <property type="match status" value="1"/>
</dbReference>
<dbReference type="Pfam" id="PF25149">
    <property type="entry name" value="DUF7825"/>
    <property type="match status" value="1"/>
</dbReference>
<evidence type="ECO:0000313" key="4">
    <source>
        <dbReference type="Proteomes" id="UP000669179"/>
    </source>
</evidence>
<evidence type="ECO:0000259" key="1">
    <source>
        <dbReference type="Pfam" id="PF25148"/>
    </source>
</evidence>
<organism evidence="3 4">
    <name type="scientific">Actinomadura barringtoniae</name>
    <dbReference type="NCBI Taxonomy" id="1427535"/>
    <lineage>
        <taxon>Bacteria</taxon>
        <taxon>Bacillati</taxon>
        <taxon>Actinomycetota</taxon>
        <taxon>Actinomycetes</taxon>
        <taxon>Streptosporangiales</taxon>
        <taxon>Thermomonosporaceae</taxon>
        <taxon>Actinomadura</taxon>
    </lineage>
</organism>
<protein>
    <recommendedName>
        <fullName evidence="5">Secreted protein</fullName>
    </recommendedName>
</protein>
<keyword evidence="4" id="KW-1185">Reference proteome</keyword>
<gene>
    <name evidence="3" type="ORF">J4573_39625</name>
</gene>
<reference evidence="3" key="1">
    <citation type="submission" date="2021-03" db="EMBL/GenBank/DDBJ databases">
        <authorList>
            <person name="Kanchanasin P."/>
            <person name="Saeng-In P."/>
            <person name="Phongsopitanun W."/>
            <person name="Yuki M."/>
            <person name="Kudo T."/>
            <person name="Ohkuma M."/>
            <person name="Tanasupawat S."/>
        </authorList>
    </citation>
    <scope>NUCLEOTIDE SEQUENCE</scope>
    <source>
        <strain evidence="3">GKU 128</strain>
    </source>
</reference>